<protein>
    <recommendedName>
        <fullName evidence="9">Periplasmic chaperone PpiD</fullName>
    </recommendedName>
    <alternativeName>
        <fullName evidence="10">Periplasmic folding chaperone</fullName>
    </alternativeName>
</protein>
<dbReference type="RefSeq" id="WP_279245365.1">
    <property type="nucleotide sequence ID" value="NZ_SHNN01000002.1"/>
</dbReference>
<dbReference type="Proteomes" id="UP001143362">
    <property type="component" value="Unassembled WGS sequence"/>
</dbReference>
<feature type="transmembrane region" description="Helical" evidence="12">
    <location>
        <begin position="12"/>
        <end position="30"/>
    </location>
</feature>
<dbReference type="SUPFAM" id="SSF54534">
    <property type="entry name" value="FKBP-like"/>
    <property type="match status" value="1"/>
</dbReference>
<evidence type="ECO:0000256" key="11">
    <source>
        <dbReference type="PROSITE-ProRule" id="PRU00278"/>
    </source>
</evidence>
<accession>A0ABT3TGF3</accession>
<dbReference type="GO" id="GO:0016853">
    <property type="term" value="F:isomerase activity"/>
    <property type="evidence" value="ECO:0007669"/>
    <property type="project" value="UniProtKB-KW"/>
</dbReference>
<organism evidence="14 15">
    <name type="scientific">Candidatus Litorirhabdus singularis</name>
    <dbReference type="NCBI Taxonomy" id="2518993"/>
    <lineage>
        <taxon>Bacteria</taxon>
        <taxon>Pseudomonadati</taxon>
        <taxon>Pseudomonadota</taxon>
        <taxon>Gammaproteobacteria</taxon>
        <taxon>Cellvibrionales</taxon>
        <taxon>Halieaceae</taxon>
        <taxon>Candidatus Litorirhabdus</taxon>
    </lineage>
</organism>
<gene>
    <name evidence="14" type="ORF">EYC98_10850</name>
</gene>
<evidence type="ECO:0000256" key="5">
    <source>
        <dbReference type="ARBA" id="ARBA00022989"/>
    </source>
</evidence>
<dbReference type="SUPFAM" id="SSF109998">
    <property type="entry name" value="Triger factor/SurA peptide-binding domain-like"/>
    <property type="match status" value="1"/>
</dbReference>
<evidence type="ECO:0000256" key="10">
    <source>
        <dbReference type="ARBA" id="ARBA00042775"/>
    </source>
</evidence>
<evidence type="ECO:0000256" key="12">
    <source>
        <dbReference type="SAM" id="Phobius"/>
    </source>
</evidence>
<evidence type="ECO:0000256" key="6">
    <source>
        <dbReference type="ARBA" id="ARBA00023136"/>
    </source>
</evidence>
<evidence type="ECO:0000256" key="3">
    <source>
        <dbReference type="ARBA" id="ARBA00022519"/>
    </source>
</evidence>
<evidence type="ECO:0000313" key="14">
    <source>
        <dbReference type="EMBL" id="MCX2981363.1"/>
    </source>
</evidence>
<dbReference type="PANTHER" id="PTHR47529">
    <property type="entry name" value="PEPTIDYL-PROLYL CIS-TRANS ISOMERASE D"/>
    <property type="match status" value="1"/>
</dbReference>
<evidence type="ECO:0000256" key="2">
    <source>
        <dbReference type="ARBA" id="ARBA00022475"/>
    </source>
</evidence>
<dbReference type="InterPro" id="IPR046357">
    <property type="entry name" value="PPIase_dom_sf"/>
</dbReference>
<evidence type="ECO:0000256" key="8">
    <source>
        <dbReference type="ARBA" id="ARBA00038408"/>
    </source>
</evidence>
<proteinExistence type="inferred from homology"/>
<evidence type="ECO:0000256" key="7">
    <source>
        <dbReference type="ARBA" id="ARBA00023186"/>
    </source>
</evidence>
<comment type="caution">
    <text evidence="14">The sequence shown here is derived from an EMBL/GenBank/DDBJ whole genome shotgun (WGS) entry which is preliminary data.</text>
</comment>
<evidence type="ECO:0000313" key="15">
    <source>
        <dbReference type="Proteomes" id="UP001143362"/>
    </source>
</evidence>
<dbReference type="InterPro" id="IPR052029">
    <property type="entry name" value="PpiD_chaperone"/>
</dbReference>
<evidence type="ECO:0000256" key="4">
    <source>
        <dbReference type="ARBA" id="ARBA00022692"/>
    </source>
</evidence>
<keyword evidence="3" id="KW-0997">Cell inner membrane</keyword>
<sequence>MLLNIRKNIQGTMAKVIIGLIVATFALFGVESILTSGGIAYVAEVNGEGIAASELQQQINQQKRRLLMSMGDNIDPAMLDDQMLAGPALEFMIQKKLLLQQAADYGLAVPDATIGTIIGSMDAFKVDGRFDETRYRMLLAEQGYSPASFQETLREDLLSTQLRAGVTASEFVTPQELELAAVVAEEQRDIRFLVMPLDSFRDAVSLSEDQIQQWYQASADRFQTSESVMAETIEVRASDFLEPVSEQQVKELFEAEKASMQTAERRGVAHILLQKSESEGEDEYQARVAEVAAAVQSSDQTFAELAKLYSEDLGSANFGGEIGFTSGDSFPPELESVIAELQVGEISEAIVSDAGVHILTVTEIQAGSELDYATARVELEQRLMQEQAARRLISVVEELRDQVFNAETLSAPAESLGLTVNTGVEIFRDTSAAVASDPRVVSAAFSSEVLEDRFNSEVIELADSRFLVLRVVEHKLPTLKSLESVRETVEALATEAAALDAASAASEQVIARLQSGDSIDGLAQELGYEWQVELAVKRDSRTLSPELLRKAFTTKAPSEGQSRFDFVATAAGDIEIFELARVSAGQLQALVPVRRERLMNQVLQDKSRTIDGSYQRSLRAEADIVKS</sequence>
<evidence type="ECO:0000256" key="9">
    <source>
        <dbReference type="ARBA" id="ARBA00040743"/>
    </source>
</evidence>
<keyword evidence="11 14" id="KW-0413">Isomerase</keyword>
<feature type="domain" description="PpiC" evidence="13">
    <location>
        <begin position="263"/>
        <end position="363"/>
    </location>
</feature>
<keyword evidence="6 12" id="KW-0472">Membrane</keyword>
<dbReference type="InterPro" id="IPR000297">
    <property type="entry name" value="PPIase_PpiC"/>
</dbReference>
<comment type="similarity">
    <text evidence="8">Belongs to the PpiD chaperone family.</text>
</comment>
<dbReference type="PROSITE" id="PS50198">
    <property type="entry name" value="PPIC_PPIASE_2"/>
    <property type="match status" value="1"/>
</dbReference>
<dbReference type="EMBL" id="SHNN01000002">
    <property type="protein sequence ID" value="MCX2981363.1"/>
    <property type="molecule type" value="Genomic_DNA"/>
</dbReference>
<reference evidence="14" key="1">
    <citation type="submission" date="2019-02" db="EMBL/GenBank/DDBJ databases">
        <authorList>
            <person name="Li S.-H."/>
        </authorList>
    </citation>
    <scope>NUCLEOTIDE SEQUENCE</scope>
    <source>
        <strain evidence="14">IMCC14734</strain>
    </source>
</reference>
<name>A0ABT3TGF3_9GAMM</name>
<dbReference type="PROSITE" id="PS01096">
    <property type="entry name" value="PPIC_PPIASE_1"/>
    <property type="match status" value="1"/>
</dbReference>
<dbReference type="Gene3D" id="1.10.4030.10">
    <property type="entry name" value="Porin chaperone SurA, peptide-binding domain"/>
    <property type="match status" value="1"/>
</dbReference>
<keyword evidence="5 12" id="KW-1133">Transmembrane helix</keyword>
<evidence type="ECO:0000259" key="13">
    <source>
        <dbReference type="PROSITE" id="PS50198"/>
    </source>
</evidence>
<keyword evidence="4 12" id="KW-0812">Transmembrane</keyword>
<dbReference type="InterPro" id="IPR023058">
    <property type="entry name" value="PPIase_PpiC_CS"/>
</dbReference>
<comment type="subcellular location">
    <subcellularLocation>
        <location evidence="1">Cell inner membrane</location>
        <topology evidence="1">Single-pass type II membrane protein</topology>
        <orientation evidence="1">Periplasmic side</orientation>
    </subcellularLocation>
</comment>
<dbReference type="Pfam" id="PF00639">
    <property type="entry name" value="Rotamase"/>
    <property type="match status" value="1"/>
</dbReference>
<evidence type="ECO:0000256" key="1">
    <source>
        <dbReference type="ARBA" id="ARBA00004382"/>
    </source>
</evidence>
<keyword evidence="7" id="KW-0143">Chaperone</keyword>
<dbReference type="Pfam" id="PF13624">
    <property type="entry name" value="SurA_N_3"/>
    <property type="match status" value="1"/>
</dbReference>
<keyword evidence="15" id="KW-1185">Reference proteome</keyword>
<keyword evidence="2" id="KW-1003">Cell membrane</keyword>
<dbReference type="Gene3D" id="3.10.50.40">
    <property type="match status" value="1"/>
</dbReference>
<keyword evidence="11" id="KW-0697">Rotamase</keyword>
<dbReference type="InterPro" id="IPR027304">
    <property type="entry name" value="Trigger_fact/SurA_dom_sf"/>
</dbReference>
<dbReference type="PANTHER" id="PTHR47529:SF1">
    <property type="entry name" value="PERIPLASMIC CHAPERONE PPID"/>
    <property type="match status" value="1"/>
</dbReference>